<protein>
    <submittedName>
        <fullName evidence="1">Uncharacterized protein</fullName>
    </submittedName>
</protein>
<dbReference type="EMBL" id="OU912926">
    <property type="protein sequence ID" value="CAG9933066.1"/>
    <property type="molecule type" value="Genomic_DNA"/>
</dbReference>
<evidence type="ECO:0000313" key="2">
    <source>
        <dbReference type="Proteomes" id="UP000839052"/>
    </source>
</evidence>
<sequence>METSDLNRIDRKSAIEEQQSERRIDQFLEIWLPWNINIAHILGY</sequence>
<name>A0ABN8AMV5_9PROT</name>
<evidence type="ECO:0000313" key="1">
    <source>
        <dbReference type="EMBL" id="CAG9933066.1"/>
    </source>
</evidence>
<keyword evidence="2" id="KW-1185">Reference proteome</keyword>
<reference evidence="1 2" key="1">
    <citation type="submission" date="2021-10" db="EMBL/GenBank/DDBJ databases">
        <authorList>
            <person name="Koch H."/>
        </authorList>
    </citation>
    <scope>NUCLEOTIDE SEQUENCE [LARGE SCALE GENOMIC DNA]</scope>
    <source>
        <strain evidence="1">6680</strain>
    </source>
</reference>
<dbReference type="Proteomes" id="UP000839052">
    <property type="component" value="Chromosome"/>
</dbReference>
<accession>A0ABN8AMV5</accession>
<organism evidence="1 2">
    <name type="scientific">Candidatus Nitrotoga arctica</name>
    <dbReference type="NCBI Taxonomy" id="453162"/>
    <lineage>
        <taxon>Bacteria</taxon>
        <taxon>Pseudomonadati</taxon>
        <taxon>Pseudomonadota</taxon>
        <taxon>Betaproteobacteria</taxon>
        <taxon>Nitrosomonadales</taxon>
        <taxon>Gallionellaceae</taxon>
        <taxon>Candidatus Nitrotoga</taxon>
    </lineage>
</organism>
<gene>
    <name evidence="1" type="ORF">NTG6680_1817</name>
</gene>
<proteinExistence type="predicted"/>